<evidence type="ECO:0000256" key="9">
    <source>
        <dbReference type="ARBA" id="ARBA00023012"/>
    </source>
</evidence>
<feature type="domain" description="HAMP" evidence="12">
    <location>
        <begin position="240"/>
        <end position="292"/>
    </location>
</feature>
<dbReference type="Pfam" id="PF07730">
    <property type="entry name" value="HisKA_3"/>
    <property type="match status" value="1"/>
</dbReference>
<keyword evidence="6" id="KW-0547">Nucleotide-binding</keyword>
<keyword evidence="4" id="KW-0597">Phosphoprotein</keyword>
<evidence type="ECO:0000256" key="4">
    <source>
        <dbReference type="ARBA" id="ARBA00022553"/>
    </source>
</evidence>
<dbReference type="Gene3D" id="3.30.565.10">
    <property type="entry name" value="Histidine kinase-like ATPase, C-terminal domain"/>
    <property type="match status" value="1"/>
</dbReference>
<evidence type="ECO:0000256" key="6">
    <source>
        <dbReference type="ARBA" id="ARBA00022741"/>
    </source>
</evidence>
<evidence type="ECO:0000313" key="13">
    <source>
        <dbReference type="EMBL" id="QSQ21849.1"/>
    </source>
</evidence>
<dbReference type="SMART" id="SM00387">
    <property type="entry name" value="HATPase_c"/>
    <property type="match status" value="1"/>
</dbReference>
<feature type="compositionally biased region" description="Polar residues" evidence="10">
    <location>
        <begin position="493"/>
        <end position="504"/>
    </location>
</feature>
<dbReference type="SUPFAM" id="SSF158472">
    <property type="entry name" value="HAMP domain-like"/>
    <property type="match status" value="1"/>
</dbReference>
<evidence type="ECO:0000256" key="7">
    <source>
        <dbReference type="ARBA" id="ARBA00022777"/>
    </source>
</evidence>
<evidence type="ECO:0000256" key="3">
    <source>
        <dbReference type="ARBA" id="ARBA00012438"/>
    </source>
</evidence>
<dbReference type="Pfam" id="PF00672">
    <property type="entry name" value="HAMP"/>
    <property type="match status" value="1"/>
</dbReference>
<dbReference type="SMART" id="SM00304">
    <property type="entry name" value="HAMP"/>
    <property type="match status" value="1"/>
</dbReference>
<gene>
    <name evidence="13" type="ORF">JY651_43005</name>
</gene>
<dbReference type="CDD" id="cd16917">
    <property type="entry name" value="HATPase_UhpB-NarQ-NarX-like"/>
    <property type="match status" value="1"/>
</dbReference>
<dbReference type="InterPro" id="IPR036890">
    <property type="entry name" value="HATPase_C_sf"/>
</dbReference>
<sequence>MPTSSSFMRPLRPWQRLQWRLTLACVGATLGLALLLVAVLLALAGNYLLRSQGMAVDVASEALGKAGSLAPALAARPPDVDAMERILFRELGQGEAPPPAPQENALEVEIRLGGPGAGTVGVLDAKGAPLMAVDFSGAGVSRSEGFSPTAEESVLISRALSGVTTPESLALRGDNGGLVAAVPVKDEQGHVLGAVVARMKPPMRPRDFAGSVLGFILALGGPLVLLGTAVGLVVGALSARRLLAGLRPLTSAADAWARGELDMVASVPPGDELAVLADRLNQMAGQLRAVVGLRQELAAREERDRLARDLHDTVKQHLFAAAMQLGAAKAHLQRQPERAEACLAEASELVGTSQRELVSLLQELRPRALGGPWPEPLRQQVESWSARTGIAADVRLDAAPLPPSTAEALLRILQEALANVARHSGASRVRVCLEGAGPGRHTLVVEDDGRGLPAERQGGMGLDIMRERAEALPDGRFRLASGETLPGLRVETTFATSTSTNGPNAHTEPRVRS</sequence>
<evidence type="ECO:0000256" key="11">
    <source>
        <dbReference type="SAM" id="Phobius"/>
    </source>
</evidence>
<keyword evidence="11" id="KW-0812">Transmembrane</keyword>
<dbReference type="SUPFAM" id="SSF55874">
    <property type="entry name" value="ATPase domain of HSP90 chaperone/DNA topoisomerase II/histidine kinase"/>
    <property type="match status" value="1"/>
</dbReference>
<dbReference type="Pfam" id="PF02518">
    <property type="entry name" value="HATPase_c"/>
    <property type="match status" value="1"/>
</dbReference>
<dbReference type="PANTHER" id="PTHR24421:SF10">
    <property type="entry name" value="NITRATE_NITRITE SENSOR PROTEIN NARQ"/>
    <property type="match status" value="1"/>
</dbReference>
<dbReference type="EC" id="2.7.13.3" evidence="3"/>
<keyword evidence="11" id="KW-0472">Membrane</keyword>
<accession>A0ABX7NTZ1</accession>
<proteinExistence type="predicted"/>
<organism evidence="13 14">
    <name type="scientific">Pyxidicoccus parkwayensis</name>
    <dbReference type="NCBI Taxonomy" id="2813578"/>
    <lineage>
        <taxon>Bacteria</taxon>
        <taxon>Pseudomonadati</taxon>
        <taxon>Myxococcota</taxon>
        <taxon>Myxococcia</taxon>
        <taxon>Myxococcales</taxon>
        <taxon>Cystobacterineae</taxon>
        <taxon>Myxococcaceae</taxon>
        <taxon>Pyxidicoccus</taxon>
    </lineage>
</organism>
<dbReference type="Proteomes" id="UP000662747">
    <property type="component" value="Chromosome"/>
</dbReference>
<evidence type="ECO:0000256" key="5">
    <source>
        <dbReference type="ARBA" id="ARBA00022679"/>
    </source>
</evidence>
<evidence type="ECO:0000256" key="2">
    <source>
        <dbReference type="ARBA" id="ARBA00004370"/>
    </source>
</evidence>
<comment type="subcellular location">
    <subcellularLocation>
        <location evidence="2">Membrane</location>
    </subcellularLocation>
</comment>
<evidence type="ECO:0000256" key="1">
    <source>
        <dbReference type="ARBA" id="ARBA00000085"/>
    </source>
</evidence>
<evidence type="ECO:0000259" key="12">
    <source>
        <dbReference type="PROSITE" id="PS50885"/>
    </source>
</evidence>
<dbReference type="PROSITE" id="PS50885">
    <property type="entry name" value="HAMP"/>
    <property type="match status" value="1"/>
</dbReference>
<dbReference type="Gene3D" id="1.20.5.1930">
    <property type="match status" value="1"/>
</dbReference>
<dbReference type="InterPro" id="IPR003594">
    <property type="entry name" value="HATPase_dom"/>
</dbReference>
<dbReference type="EMBL" id="CP071090">
    <property type="protein sequence ID" value="QSQ21849.1"/>
    <property type="molecule type" value="Genomic_DNA"/>
</dbReference>
<comment type="catalytic activity">
    <reaction evidence="1">
        <text>ATP + protein L-histidine = ADP + protein N-phospho-L-histidine.</text>
        <dbReference type="EC" id="2.7.13.3"/>
    </reaction>
</comment>
<keyword evidence="7 13" id="KW-0418">Kinase</keyword>
<evidence type="ECO:0000256" key="10">
    <source>
        <dbReference type="SAM" id="MobiDB-lite"/>
    </source>
</evidence>
<dbReference type="InterPro" id="IPR003660">
    <property type="entry name" value="HAMP_dom"/>
</dbReference>
<evidence type="ECO:0000256" key="8">
    <source>
        <dbReference type="ARBA" id="ARBA00022840"/>
    </source>
</evidence>
<keyword evidence="5" id="KW-0808">Transferase</keyword>
<feature type="transmembrane region" description="Helical" evidence="11">
    <location>
        <begin position="208"/>
        <end position="237"/>
    </location>
</feature>
<name>A0ABX7NTZ1_9BACT</name>
<feature type="region of interest" description="Disordered" evidence="10">
    <location>
        <begin position="493"/>
        <end position="513"/>
    </location>
</feature>
<reference evidence="13 14" key="1">
    <citation type="submission" date="2021-02" db="EMBL/GenBank/DDBJ databases">
        <title>De Novo genome assembly of isolated myxobacteria.</title>
        <authorList>
            <person name="Stevens D.C."/>
        </authorList>
    </citation>
    <scope>NUCLEOTIDE SEQUENCE [LARGE SCALE GENOMIC DNA]</scope>
    <source>
        <strain evidence="14">SCPEA02</strain>
    </source>
</reference>
<dbReference type="CDD" id="cd06225">
    <property type="entry name" value="HAMP"/>
    <property type="match status" value="1"/>
</dbReference>
<dbReference type="InterPro" id="IPR050482">
    <property type="entry name" value="Sensor_HK_TwoCompSys"/>
</dbReference>
<keyword evidence="14" id="KW-1185">Reference proteome</keyword>
<protein>
    <recommendedName>
        <fullName evidence="3">histidine kinase</fullName>
        <ecNumber evidence="3">2.7.13.3</ecNumber>
    </recommendedName>
</protein>
<dbReference type="Gene3D" id="6.10.340.10">
    <property type="match status" value="1"/>
</dbReference>
<keyword evidence="8" id="KW-0067">ATP-binding</keyword>
<evidence type="ECO:0000313" key="14">
    <source>
        <dbReference type="Proteomes" id="UP000662747"/>
    </source>
</evidence>
<dbReference type="InterPro" id="IPR011712">
    <property type="entry name" value="Sig_transdc_His_kin_sub3_dim/P"/>
</dbReference>
<dbReference type="RefSeq" id="WP_206723426.1">
    <property type="nucleotide sequence ID" value="NZ_CP071090.1"/>
</dbReference>
<dbReference type="PANTHER" id="PTHR24421">
    <property type="entry name" value="NITRATE/NITRITE SENSOR PROTEIN NARX-RELATED"/>
    <property type="match status" value="1"/>
</dbReference>
<dbReference type="GO" id="GO:0016301">
    <property type="term" value="F:kinase activity"/>
    <property type="evidence" value="ECO:0007669"/>
    <property type="project" value="UniProtKB-KW"/>
</dbReference>
<keyword evidence="11" id="KW-1133">Transmembrane helix</keyword>
<keyword evidence="9" id="KW-0902">Two-component regulatory system</keyword>